<evidence type="ECO:0000313" key="2">
    <source>
        <dbReference type="EMBL" id="KAK9032845.1"/>
    </source>
</evidence>
<dbReference type="Proteomes" id="UP001396334">
    <property type="component" value="Unassembled WGS sequence"/>
</dbReference>
<protein>
    <submittedName>
        <fullName evidence="2">Uncharacterized protein</fullName>
    </submittedName>
</protein>
<keyword evidence="1" id="KW-0472">Membrane</keyword>
<keyword evidence="3" id="KW-1185">Reference proteome</keyword>
<proteinExistence type="predicted"/>
<comment type="caution">
    <text evidence="2">The sequence shown here is derived from an EMBL/GenBank/DDBJ whole genome shotgun (WGS) entry which is preliminary data.</text>
</comment>
<reference evidence="2 3" key="1">
    <citation type="journal article" date="2024" name="G3 (Bethesda)">
        <title>Genome assembly of Hibiscus sabdariffa L. provides insights into metabolisms of medicinal natural products.</title>
        <authorList>
            <person name="Kim T."/>
        </authorList>
    </citation>
    <scope>NUCLEOTIDE SEQUENCE [LARGE SCALE GENOMIC DNA]</scope>
    <source>
        <strain evidence="2">TK-2024</strain>
        <tissue evidence="2">Old leaves</tissue>
    </source>
</reference>
<keyword evidence="1" id="KW-1133">Transmembrane helix</keyword>
<keyword evidence="1" id="KW-0812">Transmembrane</keyword>
<evidence type="ECO:0000256" key="1">
    <source>
        <dbReference type="SAM" id="Phobius"/>
    </source>
</evidence>
<name>A0ABR2T5R9_9ROSI</name>
<evidence type="ECO:0000313" key="3">
    <source>
        <dbReference type="Proteomes" id="UP001396334"/>
    </source>
</evidence>
<sequence length="121" mass="13748">MDGLHALEYIFNNIFPFKKLNSGRDGEIRLSVWLTAPACIVCWMLVPLSGWLLYNVVEKNVIILRQQDTSGMEPRIGLYSLAFHASSVSAIFFSLLYFDKVDARFFRTSKTSSNGDDSLFN</sequence>
<organism evidence="2 3">
    <name type="scientific">Hibiscus sabdariffa</name>
    <name type="common">roselle</name>
    <dbReference type="NCBI Taxonomy" id="183260"/>
    <lineage>
        <taxon>Eukaryota</taxon>
        <taxon>Viridiplantae</taxon>
        <taxon>Streptophyta</taxon>
        <taxon>Embryophyta</taxon>
        <taxon>Tracheophyta</taxon>
        <taxon>Spermatophyta</taxon>
        <taxon>Magnoliopsida</taxon>
        <taxon>eudicotyledons</taxon>
        <taxon>Gunneridae</taxon>
        <taxon>Pentapetalae</taxon>
        <taxon>rosids</taxon>
        <taxon>malvids</taxon>
        <taxon>Malvales</taxon>
        <taxon>Malvaceae</taxon>
        <taxon>Malvoideae</taxon>
        <taxon>Hibiscus</taxon>
    </lineage>
</organism>
<feature type="transmembrane region" description="Helical" evidence="1">
    <location>
        <begin position="32"/>
        <end position="56"/>
    </location>
</feature>
<accession>A0ABR2T5R9</accession>
<dbReference type="EMBL" id="JBBPBN010000008">
    <property type="protein sequence ID" value="KAK9032845.1"/>
    <property type="molecule type" value="Genomic_DNA"/>
</dbReference>
<feature type="transmembrane region" description="Helical" evidence="1">
    <location>
        <begin position="76"/>
        <end position="98"/>
    </location>
</feature>
<gene>
    <name evidence="2" type="ORF">V6N11_017887</name>
</gene>